<dbReference type="EMBL" id="JAZHOG010000003">
    <property type="protein sequence ID" value="MEJ8567044.1"/>
    <property type="molecule type" value="Genomic_DNA"/>
</dbReference>
<dbReference type="Proteomes" id="UP001359886">
    <property type="component" value="Unassembled WGS sequence"/>
</dbReference>
<evidence type="ECO:0000256" key="3">
    <source>
        <dbReference type="ARBA" id="ARBA00022989"/>
    </source>
</evidence>
<comment type="subcellular location">
    <subcellularLocation>
        <location evidence="1">Membrane</location>
        <topology evidence="1">Multi-pass membrane protein</topology>
    </subcellularLocation>
</comment>
<dbReference type="InterPro" id="IPR009915">
    <property type="entry name" value="NnrU_dom"/>
</dbReference>
<keyword evidence="4 5" id="KW-0472">Membrane</keyword>
<name>A0AAW9R5R2_9GAMM</name>
<keyword evidence="2 5" id="KW-0812">Transmembrane</keyword>
<reference evidence="7 8" key="1">
    <citation type="submission" date="2024-02" db="EMBL/GenBank/DDBJ databases">
        <title>A novel Wenzhouxiangellaceae bacterium, isolated from coastal sediments.</title>
        <authorList>
            <person name="Du Z.-J."/>
            <person name="Ye Y.-Q."/>
            <person name="Zhang X.-Y."/>
        </authorList>
    </citation>
    <scope>NUCLEOTIDE SEQUENCE [LARGE SCALE GENOMIC DNA]</scope>
    <source>
        <strain evidence="7 8">CH-27</strain>
    </source>
</reference>
<accession>A0AAW9R5R2</accession>
<feature type="transmembrane region" description="Helical" evidence="5">
    <location>
        <begin position="37"/>
        <end position="58"/>
    </location>
</feature>
<evidence type="ECO:0000256" key="1">
    <source>
        <dbReference type="ARBA" id="ARBA00004141"/>
    </source>
</evidence>
<comment type="caution">
    <text evidence="7">The sequence shown here is derived from an EMBL/GenBank/DDBJ whole genome shotgun (WGS) entry which is preliminary data.</text>
</comment>
<dbReference type="Pfam" id="PF07298">
    <property type="entry name" value="NnrU"/>
    <property type="match status" value="1"/>
</dbReference>
<dbReference type="RefSeq" id="WP_354694363.1">
    <property type="nucleotide sequence ID" value="NZ_JAZHOG010000003.1"/>
</dbReference>
<keyword evidence="8" id="KW-1185">Reference proteome</keyword>
<feature type="transmembrane region" description="Helical" evidence="5">
    <location>
        <begin position="162"/>
        <end position="181"/>
    </location>
</feature>
<keyword evidence="3 5" id="KW-1133">Transmembrane helix</keyword>
<gene>
    <name evidence="7" type="ORF">V3330_05355</name>
</gene>
<feature type="domain" description="NnrU" evidence="6">
    <location>
        <begin position="6"/>
        <end position="185"/>
    </location>
</feature>
<proteinExistence type="predicted"/>
<evidence type="ECO:0000313" key="7">
    <source>
        <dbReference type="EMBL" id="MEJ8567044.1"/>
    </source>
</evidence>
<dbReference type="AlphaFoldDB" id="A0AAW9R5R2"/>
<protein>
    <submittedName>
        <fullName evidence="7">NnrU family protein</fullName>
    </submittedName>
</protein>
<evidence type="ECO:0000256" key="4">
    <source>
        <dbReference type="ARBA" id="ARBA00023136"/>
    </source>
</evidence>
<evidence type="ECO:0000256" key="5">
    <source>
        <dbReference type="SAM" id="Phobius"/>
    </source>
</evidence>
<dbReference type="GO" id="GO:0016020">
    <property type="term" value="C:membrane"/>
    <property type="evidence" value="ECO:0007669"/>
    <property type="project" value="UniProtKB-SubCell"/>
</dbReference>
<feature type="transmembrane region" description="Helical" evidence="5">
    <location>
        <begin position="70"/>
        <end position="90"/>
    </location>
</feature>
<organism evidence="7 8">
    <name type="scientific">Elongatibacter sediminis</name>
    <dbReference type="NCBI Taxonomy" id="3119006"/>
    <lineage>
        <taxon>Bacteria</taxon>
        <taxon>Pseudomonadati</taxon>
        <taxon>Pseudomonadota</taxon>
        <taxon>Gammaproteobacteria</taxon>
        <taxon>Chromatiales</taxon>
        <taxon>Wenzhouxiangellaceae</taxon>
        <taxon>Elongatibacter</taxon>
    </lineage>
</organism>
<evidence type="ECO:0000256" key="2">
    <source>
        <dbReference type="ARBA" id="ARBA00022692"/>
    </source>
</evidence>
<evidence type="ECO:0000313" key="8">
    <source>
        <dbReference type="Proteomes" id="UP001359886"/>
    </source>
</evidence>
<sequence>MNRLGIGIALFSLVHLIPAVAARVRGSLIRGIGENPYKAVFSLISLAALFLIITGWRSASAEPLYSPPQWGRYVALLLVWAGFVLFPAPYLKSNVQRLVRHPQLTGVTLWGLGHLLANGESRSVLLFGGFAAWAVLERLALNHRDGPRPPPAPVGRDADLKLLAVGTVAYLALLFLHAWLFGVPPFPAAA</sequence>
<evidence type="ECO:0000259" key="6">
    <source>
        <dbReference type="Pfam" id="PF07298"/>
    </source>
</evidence>